<dbReference type="PANTHER" id="PTHR43252">
    <property type="entry name" value="TRANSCRIPTIONAL REGULATOR YQJI"/>
    <property type="match status" value="1"/>
</dbReference>
<gene>
    <name evidence="3" type="ORF">FSZ17_02750</name>
</gene>
<dbReference type="InterPro" id="IPR018309">
    <property type="entry name" value="Tscrpt_reg_PadR_C"/>
</dbReference>
<dbReference type="InterPro" id="IPR005149">
    <property type="entry name" value="Tscrpt_reg_PadR_N"/>
</dbReference>
<name>A0A5B8Z3V1_CYTDA</name>
<dbReference type="Pfam" id="PF03551">
    <property type="entry name" value="PadR"/>
    <property type="match status" value="1"/>
</dbReference>
<dbReference type="AlphaFoldDB" id="A0A5B8Z3V1"/>
<keyword evidence="4" id="KW-1185">Reference proteome</keyword>
<dbReference type="Pfam" id="PF10400">
    <property type="entry name" value="Vir_act_alpha_C"/>
    <property type="match status" value="1"/>
</dbReference>
<dbReference type="STRING" id="1742359.GCA_001439625_04392"/>
<proteinExistence type="predicted"/>
<dbReference type="OrthoDB" id="9783723at2"/>
<feature type="domain" description="Transcription regulator PadR N-terminal" evidence="1">
    <location>
        <begin position="7"/>
        <end position="79"/>
    </location>
</feature>
<accession>A0A5B8Z3V1</accession>
<sequence length="232" mass="27634">MSLRYGILGMLSKWEASGYDIKKEFDEYMSIFWHSHLSQIYPELNKLEKDELISSKLVKQVGKPDKKVYSITDKGRKELMNWLLTPPETLKMKDTFLMQTFFMDNIPAEEVLLKLRMYKKERQQRLEQIKIIMQDRLNSIKERNVMKSRILMSSAVLKRGIEQEMYYLKWCDETIELVEKCKFLWAKEEAARIEHINSQSENKEIQSTASATYTEVEEIFLKYFAGLVEEEK</sequence>
<organism evidence="3 4">
    <name type="scientific">Cytobacillus dafuensis</name>
    <name type="common">Bacillus dafuensis</name>
    <dbReference type="NCBI Taxonomy" id="1742359"/>
    <lineage>
        <taxon>Bacteria</taxon>
        <taxon>Bacillati</taxon>
        <taxon>Bacillota</taxon>
        <taxon>Bacilli</taxon>
        <taxon>Bacillales</taxon>
        <taxon>Bacillaceae</taxon>
        <taxon>Cytobacillus</taxon>
    </lineage>
</organism>
<dbReference type="EMBL" id="CP042593">
    <property type="protein sequence ID" value="QED46289.1"/>
    <property type="molecule type" value="Genomic_DNA"/>
</dbReference>
<dbReference type="KEGG" id="bda:FSZ17_02750"/>
<feature type="domain" description="Transcription regulator PadR C-terminal" evidence="2">
    <location>
        <begin position="92"/>
        <end position="178"/>
    </location>
</feature>
<protein>
    <submittedName>
        <fullName evidence="3">PadR family transcriptional regulator</fullName>
    </submittedName>
</protein>
<dbReference type="InterPro" id="IPR036388">
    <property type="entry name" value="WH-like_DNA-bd_sf"/>
</dbReference>
<dbReference type="SUPFAM" id="SSF46785">
    <property type="entry name" value="Winged helix' DNA-binding domain"/>
    <property type="match status" value="1"/>
</dbReference>
<evidence type="ECO:0000259" key="2">
    <source>
        <dbReference type="Pfam" id="PF10400"/>
    </source>
</evidence>
<evidence type="ECO:0000313" key="4">
    <source>
        <dbReference type="Proteomes" id="UP000321555"/>
    </source>
</evidence>
<dbReference type="Gene3D" id="1.10.10.10">
    <property type="entry name" value="Winged helix-like DNA-binding domain superfamily/Winged helix DNA-binding domain"/>
    <property type="match status" value="1"/>
</dbReference>
<evidence type="ECO:0000259" key="1">
    <source>
        <dbReference type="Pfam" id="PF03551"/>
    </source>
</evidence>
<dbReference type="PANTHER" id="PTHR43252:SF6">
    <property type="entry name" value="NEGATIVE TRANSCRIPTION REGULATOR PADR"/>
    <property type="match status" value="1"/>
</dbReference>
<reference evidence="4" key="1">
    <citation type="submission" date="2019-08" db="EMBL/GenBank/DDBJ databases">
        <authorList>
            <person name="Zheng X."/>
        </authorList>
    </citation>
    <scope>NUCLEOTIDE SEQUENCE [LARGE SCALE GENOMIC DNA]</scope>
    <source>
        <strain evidence="4">FJAT-25496</strain>
    </source>
</reference>
<evidence type="ECO:0000313" key="3">
    <source>
        <dbReference type="EMBL" id="QED46289.1"/>
    </source>
</evidence>
<dbReference type="RefSeq" id="WP_057775640.1">
    <property type="nucleotide sequence ID" value="NZ_CP042593.1"/>
</dbReference>
<dbReference type="InterPro" id="IPR036390">
    <property type="entry name" value="WH_DNA-bd_sf"/>
</dbReference>
<dbReference type="Gene3D" id="6.10.140.190">
    <property type="match status" value="1"/>
</dbReference>
<dbReference type="Proteomes" id="UP000321555">
    <property type="component" value="Chromosome"/>
</dbReference>